<comment type="subcellular location">
    <subcellularLocation>
        <location evidence="1 10">Cell outer membrane</location>
        <topology evidence="1 10">Multi-pass membrane protein</topology>
    </subcellularLocation>
</comment>
<proteinExistence type="inferred from homology"/>
<feature type="domain" description="TonB-dependent receptor plug" evidence="13">
    <location>
        <begin position="37"/>
        <end position="139"/>
    </location>
</feature>
<keyword evidence="7 10" id="KW-0472">Membrane</keyword>
<dbReference type="Pfam" id="PF07715">
    <property type="entry name" value="Plug"/>
    <property type="match status" value="1"/>
</dbReference>
<evidence type="ECO:0000256" key="1">
    <source>
        <dbReference type="ARBA" id="ARBA00004571"/>
    </source>
</evidence>
<gene>
    <name evidence="14" type="ORF">CLV59_105300</name>
</gene>
<evidence type="ECO:0000256" key="11">
    <source>
        <dbReference type="RuleBase" id="RU003357"/>
    </source>
</evidence>
<dbReference type="PANTHER" id="PTHR30069:SF29">
    <property type="entry name" value="HEMOGLOBIN AND HEMOGLOBIN-HAPTOGLOBIN-BINDING PROTEIN 1-RELATED"/>
    <property type="match status" value="1"/>
</dbReference>
<dbReference type="InterPro" id="IPR000531">
    <property type="entry name" value="Beta-barrel_TonB"/>
</dbReference>
<dbReference type="InterPro" id="IPR036942">
    <property type="entry name" value="Beta-barrel_TonB_sf"/>
</dbReference>
<evidence type="ECO:0000256" key="5">
    <source>
        <dbReference type="ARBA" id="ARBA00022729"/>
    </source>
</evidence>
<keyword evidence="2 10" id="KW-0813">Transport</keyword>
<protein>
    <submittedName>
        <fullName evidence="14">Outer membrane receptor for ferrienterochelin and colicins</fullName>
    </submittedName>
</protein>
<dbReference type="PROSITE" id="PS52016">
    <property type="entry name" value="TONB_DEPENDENT_REC_3"/>
    <property type="match status" value="1"/>
</dbReference>
<dbReference type="GO" id="GO:0044718">
    <property type="term" value="P:siderophore transmembrane transport"/>
    <property type="evidence" value="ECO:0007669"/>
    <property type="project" value="TreeGrafter"/>
</dbReference>
<organism evidence="14 15">
    <name type="scientific">Chitinophaga dinghuensis</name>
    <dbReference type="NCBI Taxonomy" id="1539050"/>
    <lineage>
        <taxon>Bacteria</taxon>
        <taxon>Pseudomonadati</taxon>
        <taxon>Bacteroidota</taxon>
        <taxon>Chitinophagia</taxon>
        <taxon>Chitinophagales</taxon>
        <taxon>Chitinophagaceae</taxon>
        <taxon>Chitinophaga</taxon>
    </lineage>
</organism>
<dbReference type="Gene3D" id="2.40.170.20">
    <property type="entry name" value="TonB-dependent receptor, beta-barrel domain"/>
    <property type="match status" value="1"/>
</dbReference>
<dbReference type="SUPFAM" id="SSF56935">
    <property type="entry name" value="Porins"/>
    <property type="match status" value="1"/>
</dbReference>
<evidence type="ECO:0000256" key="3">
    <source>
        <dbReference type="ARBA" id="ARBA00022452"/>
    </source>
</evidence>
<comment type="similarity">
    <text evidence="10 11">Belongs to the TonB-dependent receptor family.</text>
</comment>
<evidence type="ECO:0000256" key="4">
    <source>
        <dbReference type="ARBA" id="ARBA00022692"/>
    </source>
</evidence>
<dbReference type="EMBL" id="QLMA01000005">
    <property type="protein sequence ID" value="RAJ80192.1"/>
    <property type="molecule type" value="Genomic_DNA"/>
</dbReference>
<evidence type="ECO:0000256" key="7">
    <source>
        <dbReference type="ARBA" id="ARBA00023136"/>
    </source>
</evidence>
<dbReference type="InterPro" id="IPR039426">
    <property type="entry name" value="TonB-dep_rcpt-like"/>
</dbReference>
<evidence type="ECO:0000256" key="2">
    <source>
        <dbReference type="ARBA" id="ARBA00022448"/>
    </source>
</evidence>
<evidence type="ECO:0000313" key="14">
    <source>
        <dbReference type="EMBL" id="RAJ80192.1"/>
    </source>
</evidence>
<dbReference type="GO" id="GO:0009279">
    <property type="term" value="C:cell outer membrane"/>
    <property type="evidence" value="ECO:0007669"/>
    <property type="project" value="UniProtKB-SubCell"/>
</dbReference>
<dbReference type="InterPro" id="IPR037066">
    <property type="entry name" value="Plug_dom_sf"/>
</dbReference>
<dbReference type="GO" id="GO:0015344">
    <property type="term" value="F:siderophore uptake transmembrane transporter activity"/>
    <property type="evidence" value="ECO:0007669"/>
    <property type="project" value="TreeGrafter"/>
</dbReference>
<keyword evidence="4 10" id="KW-0812">Transmembrane</keyword>
<evidence type="ECO:0000259" key="12">
    <source>
        <dbReference type="Pfam" id="PF00593"/>
    </source>
</evidence>
<keyword evidence="15" id="KW-1185">Reference proteome</keyword>
<evidence type="ECO:0000259" key="13">
    <source>
        <dbReference type="Pfam" id="PF07715"/>
    </source>
</evidence>
<evidence type="ECO:0000256" key="10">
    <source>
        <dbReference type="PROSITE-ProRule" id="PRU01360"/>
    </source>
</evidence>
<feature type="domain" description="TonB-dependent receptor-like beta-barrel" evidence="12">
    <location>
        <begin position="229"/>
        <end position="639"/>
    </location>
</feature>
<evidence type="ECO:0000256" key="8">
    <source>
        <dbReference type="ARBA" id="ARBA00023170"/>
    </source>
</evidence>
<dbReference type="Pfam" id="PF00593">
    <property type="entry name" value="TonB_dep_Rec_b-barrel"/>
    <property type="match status" value="1"/>
</dbReference>
<dbReference type="Gene3D" id="2.170.130.10">
    <property type="entry name" value="TonB-dependent receptor, plug domain"/>
    <property type="match status" value="1"/>
</dbReference>
<evidence type="ECO:0000256" key="9">
    <source>
        <dbReference type="ARBA" id="ARBA00023237"/>
    </source>
</evidence>
<dbReference type="Proteomes" id="UP000249819">
    <property type="component" value="Unassembled WGS sequence"/>
</dbReference>
<sequence>MLPLLAAYGTLHAQQNAVKDLEPVVVTGQGQPVKISQSLFPITLIDARRIQEKGAVNLMDLLTTEMNVRIISDNILGSNIIMQGITGQNVKILVDGVPMISGEGNEFDLQQLHLNQVERVEIIQGPLSVEYGTNALAGTINLITRKMKPGEGWQGGLAQYLESVGQYNGSGWLGKNIKGWNLMAGGGYTWFGGFSSDSYKSTVSTPDGSVRGKNWNPKTQATGNLKLYRKWGNLHAGLSLQYFNELADAPGNADPGTAYLTATDNRFVTNRATALAFINGKLNDNSYLDVVNSYSYYDRTSEQYLVNLQNKSEKQMSNAGNIFSNWTFRAAYSHQQPDRYHLNYQLGYDVNLSNSEGDRVSAAAGMINDIGVFTRLGATFFGKLEAQGGLRYTYNNRYNAREINFLGAGLPLISSLQLRWNINEHWYMRAGYARGFRAPSQRELFQDFRNANHYIIGNPDLNPELAHNYSAGIHYKSGDIRHNWKINLTAFLNHIRDKIELVELDRATLPPAYQTINVARTYQNIPEFSTRGINLDMAYSYGDRWQLKPSLGYLSRSGSNSMQQQFGSWEAGLQGMYNWKLPAVRFISAWKYNGPLAQFGINDGKLTDRTLGAYSLWDLSATRSFLANQLMLTIGIKNLLNVTDVVQTGDGKDGLMLRSGFKPALPVAWGRTAFIRAAYTF</sequence>
<evidence type="ECO:0000313" key="15">
    <source>
        <dbReference type="Proteomes" id="UP000249819"/>
    </source>
</evidence>
<evidence type="ECO:0000256" key="6">
    <source>
        <dbReference type="ARBA" id="ARBA00023077"/>
    </source>
</evidence>
<dbReference type="AlphaFoldDB" id="A0A327VXH2"/>
<keyword evidence="5" id="KW-0732">Signal</keyword>
<accession>A0A327VXH2</accession>
<comment type="caution">
    <text evidence="14">The sequence shown here is derived from an EMBL/GenBank/DDBJ whole genome shotgun (WGS) entry which is preliminary data.</text>
</comment>
<dbReference type="PANTHER" id="PTHR30069">
    <property type="entry name" value="TONB-DEPENDENT OUTER MEMBRANE RECEPTOR"/>
    <property type="match status" value="1"/>
</dbReference>
<reference evidence="14 15" key="1">
    <citation type="submission" date="2018-06" db="EMBL/GenBank/DDBJ databases">
        <title>Genomic Encyclopedia of Archaeal and Bacterial Type Strains, Phase II (KMG-II): from individual species to whole genera.</title>
        <authorList>
            <person name="Goeker M."/>
        </authorList>
    </citation>
    <scope>NUCLEOTIDE SEQUENCE [LARGE SCALE GENOMIC DNA]</scope>
    <source>
        <strain evidence="14 15">DSM 29821</strain>
    </source>
</reference>
<keyword evidence="8 14" id="KW-0675">Receptor</keyword>
<keyword evidence="6 11" id="KW-0798">TonB box</keyword>
<keyword evidence="3 10" id="KW-1134">Transmembrane beta strand</keyword>
<keyword evidence="9 10" id="KW-0998">Cell outer membrane</keyword>
<name>A0A327VXH2_9BACT</name>
<dbReference type="InterPro" id="IPR012910">
    <property type="entry name" value="Plug_dom"/>
</dbReference>